<protein>
    <submittedName>
        <fullName evidence="2">Uncharacterized protein</fullName>
    </submittedName>
</protein>
<feature type="region of interest" description="Disordered" evidence="1">
    <location>
        <begin position="19"/>
        <end position="43"/>
    </location>
</feature>
<feature type="compositionally biased region" description="Polar residues" evidence="1">
    <location>
        <begin position="21"/>
        <end position="36"/>
    </location>
</feature>
<accession>A0AAV4RIK7</accession>
<feature type="region of interest" description="Disordered" evidence="1">
    <location>
        <begin position="95"/>
        <end position="131"/>
    </location>
</feature>
<reference evidence="2 3" key="1">
    <citation type="submission" date="2021-06" db="EMBL/GenBank/DDBJ databases">
        <title>Caerostris extrusa draft genome.</title>
        <authorList>
            <person name="Kono N."/>
            <person name="Arakawa K."/>
        </authorList>
    </citation>
    <scope>NUCLEOTIDE SEQUENCE [LARGE SCALE GENOMIC DNA]</scope>
</reference>
<dbReference type="AlphaFoldDB" id="A0AAV4RIK7"/>
<name>A0AAV4RIK7_CAEEX</name>
<sequence>MSKEMQKLCQNEIFLHYPPEISSSKPITPKNPIQAQERNELDMKDKVTRRNASTKYFLVLPEGHNETQQCQILKSLPEEQRRIQLSTGRKCYENVAKGTSGENGTDSKMAGKDSLAIENSTDVPERDFSSG</sequence>
<evidence type="ECO:0000313" key="3">
    <source>
        <dbReference type="Proteomes" id="UP001054945"/>
    </source>
</evidence>
<proteinExistence type="predicted"/>
<evidence type="ECO:0000313" key="2">
    <source>
        <dbReference type="EMBL" id="GIY20864.1"/>
    </source>
</evidence>
<comment type="caution">
    <text evidence="2">The sequence shown here is derived from an EMBL/GenBank/DDBJ whole genome shotgun (WGS) entry which is preliminary data.</text>
</comment>
<dbReference type="EMBL" id="BPLR01007942">
    <property type="protein sequence ID" value="GIY20864.1"/>
    <property type="molecule type" value="Genomic_DNA"/>
</dbReference>
<keyword evidence="3" id="KW-1185">Reference proteome</keyword>
<evidence type="ECO:0000256" key="1">
    <source>
        <dbReference type="SAM" id="MobiDB-lite"/>
    </source>
</evidence>
<gene>
    <name evidence="2" type="ORF">CEXT_393851</name>
</gene>
<organism evidence="2 3">
    <name type="scientific">Caerostris extrusa</name>
    <name type="common">Bark spider</name>
    <name type="synonym">Caerostris bankana</name>
    <dbReference type="NCBI Taxonomy" id="172846"/>
    <lineage>
        <taxon>Eukaryota</taxon>
        <taxon>Metazoa</taxon>
        <taxon>Ecdysozoa</taxon>
        <taxon>Arthropoda</taxon>
        <taxon>Chelicerata</taxon>
        <taxon>Arachnida</taxon>
        <taxon>Araneae</taxon>
        <taxon>Araneomorphae</taxon>
        <taxon>Entelegynae</taxon>
        <taxon>Araneoidea</taxon>
        <taxon>Araneidae</taxon>
        <taxon>Caerostris</taxon>
    </lineage>
</organism>
<dbReference type="Proteomes" id="UP001054945">
    <property type="component" value="Unassembled WGS sequence"/>
</dbReference>